<protein>
    <submittedName>
        <fullName evidence="3">CSON007930 protein</fullName>
    </submittedName>
</protein>
<dbReference type="VEuPathDB" id="VectorBase:CSON007930"/>
<dbReference type="Gene3D" id="1.10.8.460">
    <property type="entry name" value="ppGaNTase-T1 linker domain-like"/>
    <property type="match status" value="1"/>
</dbReference>
<keyword evidence="2" id="KW-1133">Transmembrane helix</keyword>
<evidence type="ECO:0000256" key="1">
    <source>
        <dbReference type="ARBA" id="ARBA00023157"/>
    </source>
</evidence>
<keyword evidence="2" id="KW-0812">Transmembrane</keyword>
<evidence type="ECO:0000256" key="2">
    <source>
        <dbReference type="SAM" id="Phobius"/>
    </source>
</evidence>
<dbReference type="PANTHER" id="PTHR11675">
    <property type="entry name" value="N-ACETYLGALACTOSAMINYLTRANSFERASE"/>
    <property type="match status" value="1"/>
</dbReference>
<dbReference type="GO" id="GO:0004653">
    <property type="term" value="F:polypeptide N-acetylgalactosaminyltransferase activity"/>
    <property type="evidence" value="ECO:0007669"/>
    <property type="project" value="TreeGrafter"/>
</dbReference>
<reference evidence="3" key="1">
    <citation type="submission" date="2018-07" db="EMBL/GenBank/DDBJ databases">
        <authorList>
            <person name="Quirk P.G."/>
            <person name="Krulwich T.A."/>
        </authorList>
    </citation>
    <scope>NUCLEOTIDE SEQUENCE</scope>
</reference>
<dbReference type="GO" id="GO:0005794">
    <property type="term" value="C:Golgi apparatus"/>
    <property type="evidence" value="ECO:0007669"/>
    <property type="project" value="TreeGrafter"/>
</dbReference>
<dbReference type="InterPro" id="IPR029044">
    <property type="entry name" value="Nucleotide-diphossugar_trans"/>
</dbReference>
<keyword evidence="2" id="KW-0472">Membrane</keyword>
<organism evidence="3">
    <name type="scientific">Culicoides sonorensis</name>
    <name type="common">Biting midge</name>
    <dbReference type="NCBI Taxonomy" id="179676"/>
    <lineage>
        <taxon>Eukaryota</taxon>
        <taxon>Metazoa</taxon>
        <taxon>Ecdysozoa</taxon>
        <taxon>Arthropoda</taxon>
        <taxon>Hexapoda</taxon>
        <taxon>Insecta</taxon>
        <taxon>Pterygota</taxon>
        <taxon>Neoptera</taxon>
        <taxon>Endopterygota</taxon>
        <taxon>Diptera</taxon>
        <taxon>Nematocera</taxon>
        <taxon>Chironomoidea</taxon>
        <taxon>Ceratopogonidae</taxon>
        <taxon>Ceratopogoninae</taxon>
        <taxon>Culicoides</taxon>
        <taxon>Monoculicoides</taxon>
    </lineage>
</organism>
<evidence type="ECO:0000313" key="3">
    <source>
        <dbReference type="EMBL" id="SSX18192.1"/>
    </source>
</evidence>
<sequence>MFFQKLYFYNSIFYLMYMCNYSEFHTFRDSTTFSWTHQFFIVCIFIGGVNVGGFDFNLQFNWHAIPEREKKRHKHPSEPVHSPSMAGGLFSIDKMFFERLGTYDPGFDIWGAVRLAEVWLDEYAKYYYQRIGNDKGDFGDVSSRKKLRADLGCKSFKWYANFRIPSAYCTKL</sequence>
<proteinExistence type="predicted"/>
<dbReference type="EMBL" id="UFQT01000029">
    <property type="protein sequence ID" value="SSX18192.1"/>
    <property type="molecule type" value="Genomic_DNA"/>
</dbReference>
<dbReference type="SUPFAM" id="SSF53448">
    <property type="entry name" value="Nucleotide-diphospho-sugar transferases"/>
    <property type="match status" value="1"/>
</dbReference>
<keyword evidence="1" id="KW-1015">Disulfide bond</keyword>
<dbReference type="GO" id="GO:0006493">
    <property type="term" value="P:protein O-linked glycosylation"/>
    <property type="evidence" value="ECO:0007669"/>
    <property type="project" value="TreeGrafter"/>
</dbReference>
<dbReference type="Gene3D" id="3.90.550.10">
    <property type="entry name" value="Spore Coat Polysaccharide Biosynthesis Protein SpsA, Chain A"/>
    <property type="match status" value="1"/>
</dbReference>
<feature type="transmembrane region" description="Helical" evidence="2">
    <location>
        <begin position="39"/>
        <end position="62"/>
    </location>
</feature>
<name>A0A336LJK8_CULSO</name>
<dbReference type="PANTHER" id="PTHR11675:SF131">
    <property type="entry name" value="POLYPEPTIDE N-ACETYLGALACTOSAMINYLTRANSFERASE 9-RELATED"/>
    <property type="match status" value="1"/>
</dbReference>
<dbReference type="OMA" id="NSIFYLM"/>
<gene>
    <name evidence="3" type="primary">CSON007930</name>
</gene>
<accession>A0A336LJK8</accession>
<feature type="transmembrane region" description="Helical" evidence="2">
    <location>
        <begin position="7"/>
        <end position="27"/>
    </location>
</feature>
<dbReference type="AlphaFoldDB" id="A0A336LJK8"/>